<feature type="domain" description="RagB/SusD" evidence="6">
    <location>
        <begin position="307"/>
        <end position="642"/>
    </location>
</feature>
<comment type="caution">
    <text evidence="8">The sequence shown here is derived from an EMBL/GenBank/DDBJ whole genome shotgun (WGS) entry which is preliminary data.</text>
</comment>
<dbReference type="AlphaFoldDB" id="A0A2T7BHY6"/>
<evidence type="ECO:0000256" key="2">
    <source>
        <dbReference type="ARBA" id="ARBA00006275"/>
    </source>
</evidence>
<gene>
    <name evidence="8" type="ORF">DCC81_16765</name>
</gene>
<dbReference type="EMBL" id="QCYK01000002">
    <property type="protein sequence ID" value="PUZ25901.1"/>
    <property type="molecule type" value="Genomic_DNA"/>
</dbReference>
<proteinExistence type="inferred from homology"/>
<keyword evidence="4" id="KW-0472">Membrane</keyword>
<dbReference type="SUPFAM" id="SSF48452">
    <property type="entry name" value="TPR-like"/>
    <property type="match status" value="1"/>
</dbReference>
<dbReference type="RefSeq" id="WP_108687740.1">
    <property type="nucleotide sequence ID" value="NZ_QCYK01000002.1"/>
</dbReference>
<reference evidence="8 9" key="1">
    <citation type="submission" date="2018-04" db="EMBL/GenBank/DDBJ databases">
        <title>Chitinophaga fuyangensis sp. nov., isolated from soil in a chemical factory.</title>
        <authorList>
            <person name="Chen K."/>
        </authorList>
    </citation>
    <scope>NUCLEOTIDE SEQUENCE [LARGE SCALE GENOMIC DNA]</scope>
    <source>
        <strain evidence="8 9">LY-1</strain>
    </source>
</reference>
<accession>A0A2T7BHY6</accession>
<protein>
    <submittedName>
        <fullName evidence="8">RagB/SusD family nutrient uptake outer membrane protein</fullName>
    </submittedName>
</protein>
<dbReference type="Gene3D" id="1.25.40.390">
    <property type="match status" value="1"/>
</dbReference>
<dbReference type="Pfam" id="PF07980">
    <property type="entry name" value="SusD_RagB"/>
    <property type="match status" value="1"/>
</dbReference>
<dbReference type="GO" id="GO:0009279">
    <property type="term" value="C:cell outer membrane"/>
    <property type="evidence" value="ECO:0007669"/>
    <property type="project" value="UniProtKB-SubCell"/>
</dbReference>
<keyword evidence="5" id="KW-0998">Cell outer membrane</keyword>
<evidence type="ECO:0000256" key="5">
    <source>
        <dbReference type="ARBA" id="ARBA00023237"/>
    </source>
</evidence>
<evidence type="ECO:0000259" key="6">
    <source>
        <dbReference type="Pfam" id="PF07980"/>
    </source>
</evidence>
<dbReference type="InterPro" id="IPR012944">
    <property type="entry name" value="SusD_RagB_dom"/>
</dbReference>
<evidence type="ECO:0000313" key="9">
    <source>
        <dbReference type="Proteomes" id="UP000244450"/>
    </source>
</evidence>
<dbReference type="OrthoDB" id="5694214at2"/>
<comment type="subcellular location">
    <subcellularLocation>
        <location evidence="1">Cell outer membrane</location>
    </subcellularLocation>
</comment>
<name>A0A2T7BHY6_9BACT</name>
<organism evidence="8 9">
    <name type="scientific">Chitinophaga parva</name>
    <dbReference type="NCBI Taxonomy" id="2169414"/>
    <lineage>
        <taxon>Bacteria</taxon>
        <taxon>Pseudomonadati</taxon>
        <taxon>Bacteroidota</taxon>
        <taxon>Chitinophagia</taxon>
        <taxon>Chitinophagales</taxon>
        <taxon>Chitinophagaceae</taxon>
        <taxon>Chitinophaga</taxon>
    </lineage>
</organism>
<dbReference type="Proteomes" id="UP000244450">
    <property type="component" value="Unassembled WGS sequence"/>
</dbReference>
<keyword evidence="9" id="KW-1185">Reference proteome</keyword>
<comment type="similarity">
    <text evidence="2">Belongs to the SusD family.</text>
</comment>
<dbReference type="Pfam" id="PF14322">
    <property type="entry name" value="SusD-like_3"/>
    <property type="match status" value="1"/>
</dbReference>
<evidence type="ECO:0000259" key="7">
    <source>
        <dbReference type="Pfam" id="PF14322"/>
    </source>
</evidence>
<evidence type="ECO:0000256" key="1">
    <source>
        <dbReference type="ARBA" id="ARBA00004442"/>
    </source>
</evidence>
<sequence length="644" mass="71617">MKKLAYILIGGALCWSACKSDADFLQHSPSNILTDDQVWAHSDLVLSVLADLYDRYPDYNTQSNNATAQSLENWAEFANFDEAFPSEAGQYYRVQNANLDYFYPQLGYSNGPYSTYWDYNYLRDLNLFISKDSSATIGQGDRTRYMAEARFLRAAVYFEEAKRVGGVPIITAPMTYDYSGDPTYLQHPRNKESEVYDFVISELEAIKDSLPNDLNDRSRASKGAALAMECRAALYAGSIAKFGATKAAAMLPGGETGIPASMADGYYQKALKAAQELIGLNTYSLYTKKSDDLSDNFASVFTDKSSPETIFAKDYKLKSGKVEGWTLSNSPRTSQEEQQGGRLNPSLNLVAIFEKLDNTFAPPAITNTDGTPKLYDKPQDIFAGRDARLEGTVIVPGASFKGFTTDILAGWVRPDGSIVSGTKFGDTKDIDGKGEREVVGVDGPLDGIELATQTGFFIRKYMDPSVGSGRIGTQSEVWWIRFRYAEVLLNAAEAAFELGQPAVAADYLSQVRARAGFKTPLTAADVTFDRIVHERKVELAFEGHEFYDMKRWRIADVVWNGQKMTATDVVSDLSNAKRINTQVYGLWPYRYFSPGTANDGKWLYKVVKPSRVTEAHNFRMGNYYSAISQDILNNNPKIVKNPNQ</sequence>
<keyword evidence="3" id="KW-0732">Signal</keyword>
<evidence type="ECO:0000256" key="3">
    <source>
        <dbReference type="ARBA" id="ARBA00022729"/>
    </source>
</evidence>
<feature type="domain" description="SusD-like N-terminal" evidence="7">
    <location>
        <begin position="90"/>
        <end position="231"/>
    </location>
</feature>
<dbReference type="InterPro" id="IPR033985">
    <property type="entry name" value="SusD-like_N"/>
</dbReference>
<evidence type="ECO:0000313" key="8">
    <source>
        <dbReference type="EMBL" id="PUZ25901.1"/>
    </source>
</evidence>
<evidence type="ECO:0000256" key="4">
    <source>
        <dbReference type="ARBA" id="ARBA00023136"/>
    </source>
</evidence>
<dbReference type="InterPro" id="IPR011990">
    <property type="entry name" value="TPR-like_helical_dom_sf"/>
</dbReference>